<dbReference type="Gene3D" id="3.40.50.2300">
    <property type="match status" value="1"/>
</dbReference>
<accession>A0A9C7BH36</accession>
<dbReference type="GO" id="GO:0032993">
    <property type="term" value="C:protein-DNA complex"/>
    <property type="evidence" value="ECO:0007669"/>
    <property type="project" value="TreeGrafter"/>
</dbReference>
<dbReference type="SUPFAM" id="SSF46894">
    <property type="entry name" value="C-terminal effector domain of the bipartite response regulators"/>
    <property type="match status" value="1"/>
</dbReference>
<geneLocation type="chloroplast" evidence="7"/>
<keyword evidence="3" id="KW-0804">Transcription</keyword>
<evidence type="ECO:0000313" key="8">
    <source>
        <dbReference type="Proteomes" id="UP001061958"/>
    </source>
</evidence>
<dbReference type="EMBL" id="AP025529">
    <property type="protein sequence ID" value="BDE17606.1"/>
    <property type="molecule type" value="Genomic_DNA"/>
</dbReference>
<dbReference type="SUPFAM" id="SSF52172">
    <property type="entry name" value="CheY-like"/>
    <property type="match status" value="1"/>
</dbReference>
<feature type="modified residue" description="4-aspartylphosphate" evidence="4">
    <location>
        <position position="53"/>
    </location>
</feature>
<dbReference type="AlphaFoldDB" id="A0A9C7BH36"/>
<keyword evidence="7" id="KW-0934">Plastid</keyword>
<evidence type="ECO:0000259" key="5">
    <source>
        <dbReference type="PROSITE" id="PS50043"/>
    </source>
</evidence>
<dbReference type="Pfam" id="PF00196">
    <property type="entry name" value="GerE"/>
    <property type="match status" value="1"/>
</dbReference>
<dbReference type="Pfam" id="PF00072">
    <property type="entry name" value="Response_reg"/>
    <property type="match status" value="1"/>
</dbReference>
<reference evidence="7" key="1">
    <citation type="journal article" date="2022" name="Proc. Natl. Acad. Sci. U.S.A.">
        <title>Life cycle and functional genomics of the unicellular red alga Galdieria for elucidating algal and plant evolution and industrial use.</title>
        <authorList>
            <person name="Hirooka S."/>
            <person name="Itabashi T."/>
            <person name="Ichinose T.M."/>
            <person name="Onuma R."/>
            <person name="Fujiwara T."/>
            <person name="Yamashita S."/>
            <person name="Jong L.W."/>
            <person name="Tomita R."/>
            <person name="Iwane A.H."/>
            <person name="Miyagishima S.Y."/>
        </authorList>
    </citation>
    <scope>NUCLEOTIDE SEQUENCE</scope>
    <source>
        <strain evidence="7">NBRC 102759</strain>
    </source>
</reference>
<dbReference type="PROSITE" id="PS50043">
    <property type="entry name" value="HTH_LUXR_2"/>
    <property type="match status" value="1"/>
</dbReference>
<evidence type="ECO:0000256" key="2">
    <source>
        <dbReference type="ARBA" id="ARBA00023125"/>
    </source>
</evidence>
<dbReference type="PROSITE" id="PS50110">
    <property type="entry name" value="RESPONSE_REGULATORY"/>
    <property type="match status" value="1"/>
</dbReference>
<dbReference type="InterPro" id="IPR001789">
    <property type="entry name" value="Sig_transdc_resp-reg_receiver"/>
</dbReference>
<sequence>MKYKLLVIDDELSVRQSLKKYLQEYNFEIILAKNVSEAFSIINRISPDLIISDVILPGINGYEFLKRIRKDIRFKLIPVILLSAKGMTEDRIKAYNIGCNSYLVKPIDPEELLSIINNILTRLKEQNQDPDSIWASDIKKFLKEDSQIEGLKIFSLTNKEQQILNLVVSGLMNKEIARKLNISSRNVEKYVSRLFNKTLTRSRTELVRYAIKNNLIIE</sequence>
<keyword evidence="8" id="KW-1185">Reference proteome</keyword>
<dbReference type="InterPro" id="IPR016032">
    <property type="entry name" value="Sig_transdc_resp-reg_C-effctor"/>
</dbReference>
<feature type="domain" description="HTH luxR-type" evidence="5">
    <location>
        <begin position="149"/>
        <end position="214"/>
    </location>
</feature>
<dbReference type="PANTHER" id="PTHR48111:SF67">
    <property type="entry name" value="TRANSCRIPTIONAL REGULATORY PROTEIN TCTD"/>
    <property type="match status" value="1"/>
</dbReference>
<keyword evidence="2" id="KW-0238">DNA-binding</keyword>
<evidence type="ECO:0000256" key="4">
    <source>
        <dbReference type="PROSITE-ProRule" id="PRU00169"/>
    </source>
</evidence>
<evidence type="ECO:0000259" key="6">
    <source>
        <dbReference type="PROSITE" id="PS50110"/>
    </source>
</evidence>
<dbReference type="OrthoDB" id="204659at2759"/>
<dbReference type="PROSITE" id="PS00622">
    <property type="entry name" value="HTH_LUXR_1"/>
    <property type="match status" value="1"/>
</dbReference>
<keyword evidence="4" id="KW-0597">Phosphoprotein</keyword>
<dbReference type="PANTHER" id="PTHR48111">
    <property type="entry name" value="REGULATOR OF RPOS"/>
    <property type="match status" value="1"/>
</dbReference>
<evidence type="ECO:0000313" key="7">
    <source>
        <dbReference type="EMBL" id="BDE17606.1"/>
    </source>
</evidence>
<dbReference type="CDD" id="cd06170">
    <property type="entry name" value="LuxR_C_like"/>
    <property type="match status" value="1"/>
</dbReference>
<dbReference type="SMART" id="SM00448">
    <property type="entry name" value="REC"/>
    <property type="match status" value="1"/>
</dbReference>
<dbReference type="SMART" id="SM00421">
    <property type="entry name" value="HTH_LUXR"/>
    <property type="match status" value="1"/>
</dbReference>
<keyword evidence="1" id="KW-0805">Transcription regulation</keyword>
<dbReference type="InterPro" id="IPR039420">
    <property type="entry name" value="WalR-like"/>
</dbReference>
<dbReference type="PRINTS" id="PR00038">
    <property type="entry name" value="HTHLUXR"/>
</dbReference>
<dbReference type="InterPro" id="IPR036388">
    <property type="entry name" value="WH-like_DNA-bd_sf"/>
</dbReference>
<dbReference type="InterPro" id="IPR000792">
    <property type="entry name" value="Tscrpt_reg_LuxR_C"/>
</dbReference>
<dbReference type="GO" id="GO:0005829">
    <property type="term" value="C:cytosol"/>
    <property type="evidence" value="ECO:0007669"/>
    <property type="project" value="TreeGrafter"/>
</dbReference>
<feature type="domain" description="Response regulatory" evidence="6">
    <location>
        <begin position="4"/>
        <end position="120"/>
    </location>
</feature>
<keyword evidence="7" id="KW-0150">Chloroplast</keyword>
<dbReference type="InterPro" id="IPR011006">
    <property type="entry name" value="CheY-like_superfamily"/>
</dbReference>
<evidence type="ECO:0000256" key="3">
    <source>
        <dbReference type="ARBA" id="ARBA00023163"/>
    </source>
</evidence>
<dbReference type="GO" id="GO:0000156">
    <property type="term" value="F:phosphorelay response regulator activity"/>
    <property type="evidence" value="ECO:0007669"/>
    <property type="project" value="TreeGrafter"/>
</dbReference>
<organism evidence="7 8">
    <name type="scientific">Galdieria partita</name>
    <dbReference type="NCBI Taxonomy" id="83374"/>
    <lineage>
        <taxon>Eukaryota</taxon>
        <taxon>Rhodophyta</taxon>
        <taxon>Bangiophyceae</taxon>
        <taxon>Galdieriales</taxon>
        <taxon>Galdieriaceae</taxon>
        <taxon>Galdieria</taxon>
    </lineage>
</organism>
<dbReference type="GO" id="GO:0000976">
    <property type="term" value="F:transcription cis-regulatory region binding"/>
    <property type="evidence" value="ECO:0007669"/>
    <property type="project" value="TreeGrafter"/>
</dbReference>
<dbReference type="GO" id="GO:0006355">
    <property type="term" value="P:regulation of DNA-templated transcription"/>
    <property type="evidence" value="ECO:0007669"/>
    <property type="project" value="InterPro"/>
</dbReference>
<proteinExistence type="predicted"/>
<dbReference type="Proteomes" id="UP001061958">
    <property type="component" value="Chloroplast Pltd"/>
</dbReference>
<name>A0A9C7BH36_9RHOD</name>
<protein>
    <submittedName>
        <fullName evidence="7">Transcriptional regulator LuxR</fullName>
    </submittedName>
</protein>
<dbReference type="Gene3D" id="1.10.10.10">
    <property type="entry name" value="Winged helix-like DNA-binding domain superfamily/Winged helix DNA-binding domain"/>
    <property type="match status" value="1"/>
</dbReference>
<gene>
    <name evidence="7" type="primary">ycf29</name>
    <name evidence="7" type="ORF">GpartN1_CHLp100</name>
</gene>
<evidence type="ECO:0000256" key="1">
    <source>
        <dbReference type="ARBA" id="ARBA00023015"/>
    </source>
</evidence>